<evidence type="ECO:0000313" key="2">
    <source>
        <dbReference type="EMBL" id="GKV20684.1"/>
    </source>
</evidence>
<feature type="domain" description="KIB1-4 beta-propeller" evidence="1">
    <location>
        <begin position="37"/>
        <end position="291"/>
    </location>
</feature>
<evidence type="ECO:0000259" key="1">
    <source>
        <dbReference type="Pfam" id="PF03478"/>
    </source>
</evidence>
<gene>
    <name evidence="2" type="ORF">SLEP1_g30771</name>
</gene>
<dbReference type="AlphaFoldDB" id="A0AAV5K9A2"/>
<proteinExistence type="predicted"/>
<comment type="caution">
    <text evidence="2">The sequence shown here is derived from an EMBL/GenBank/DDBJ whole genome shotgun (WGS) entry which is preliminary data.</text>
</comment>
<organism evidence="2 3">
    <name type="scientific">Rubroshorea leprosula</name>
    <dbReference type="NCBI Taxonomy" id="152421"/>
    <lineage>
        <taxon>Eukaryota</taxon>
        <taxon>Viridiplantae</taxon>
        <taxon>Streptophyta</taxon>
        <taxon>Embryophyta</taxon>
        <taxon>Tracheophyta</taxon>
        <taxon>Spermatophyta</taxon>
        <taxon>Magnoliopsida</taxon>
        <taxon>eudicotyledons</taxon>
        <taxon>Gunneridae</taxon>
        <taxon>Pentapetalae</taxon>
        <taxon>rosids</taxon>
        <taxon>malvids</taxon>
        <taxon>Malvales</taxon>
        <taxon>Dipterocarpaceae</taxon>
        <taxon>Rubroshorea</taxon>
    </lineage>
</organism>
<evidence type="ECO:0000313" key="3">
    <source>
        <dbReference type="Proteomes" id="UP001054252"/>
    </source>
</evidence>
<name>A0AAV5K9A2_9ROSI</name>
<protein>
    <recommendedName>
        <fullName evidence="1">KIB1-4 beta-propeller domain-containing protein</fullName>
    </recommendedName>
</protein>
<dbReference type="PANTHER" id="PTHR40891:SF1">
    <property type="entry name" value="DUF295 DOMAIN-CONTAINING PROTEIN"/>
    <property type="match status" value="1"/>
</dbReference>
<sequence>MEKEQQPRIALRLQPPPPRRDPWLVQIHGKKEEIQTFFSVSEGRYHVKSIPEMRGKRICATYQGWLVLKNLYFLADCILFNPMSLQKFEFPSWENTPYHICLLTSPPEQPNCTILLIGSKRIIGKYYTVEGFKVSFTFWHPKNDNWIRKEINFREKKINAATCFNGKIYMLDSLHNLLLLELEPIFGIRDVGVRRLREGADKERIGFKSTLIESDGELFAVLGLCHPDFDQIFDFEIYRLNLDEKVWEIVENTGDRVFFVGFGSCAWCWGSEAGIKGNTIYFTYENDRCLYEFDVEEKSITVTLPFPNVKNNWDETAQYSHKGIVFKCYQIFLSTKIKAGGRVP</sequence>
<accession>A0AAV5K9A2</accession>
<reference evidence="2 3" key="1">
    <citation type="journal article" date="2021" name="Commun. Biol.">
        <title>The genome of Shorea leprosula (Dipterocarpaceae) highlights the ecological relevance of drought in aseasonal tropical rainforests.</title>
        <authorList>
            <person name="Ng K.K.S."/>
            <person name="Kobayashi M.J."/>
            <person name="Fawcett J.A."/>
            <person name="Hatakeyama M."/>
            <person name="Paape T."/>
            <person name="Ng C.H."/>
            <person name="Ang C.C."/>
            <person name="Tnah L.H."/>
            <person name="Lee C.T."/>
            <person name="Nishiyama T."/>
            <person name="Sese J."/>
            <person name="O'Brien M.J."/>
            <person name="Copetti D."/>
            <person name="Mohd Noor M.I."/>
            <person name="Ong R.C."/>
            <person name="Putra M."/>
            <person name="Sireger I.Z."/>
            <person name="Indrioko S."/>
            <person name="Kosugi Y."/>
            <person name="Izuno A."/>
            <person name="Isagi Y."/>
            <person name="Lee S.L."/>
            <person name="Shimizu K.K."/>
        </authorList>
    </citation>
    <scope>NUCLEOTIDE SEQUENCE [LARGE SCALE GENOMIC DNA]</scope>
    <source>
        <strain evidence="2">214</strain>
    </source>
</reference>
<dbReference type="SUPFAM" id="SSF50965">
    <property type="entry name" value="Galactose oxidase, central domain"/>
    <property type="match status" value="1"/>
</dbReference>
<dbReference type="PANTHER" id="PTHR40891">
    <property type="entry name" value="DUF295 DOMAIN-CONTAINING PROTEIN"/>
    <property type="match status" value="1"/>
</dbReference>
<keyword evidence="3" id="KW-1185">Reference proteome</keyword>
<dbReference type="InterPro" id="IPR011043">
    <property type="entry name" value="Gal_Oxase/kelch_b-propeller"/>
</dbReference>
<dbReference type="EMBL" id="BPVZ01000055">
    <property type="protein sequence ID" value="GKV20684.1"/>
    <property type="molecule type" value="Genomic_DNA"/>
</dbReference>
<dbReference type="Pfam" id="PF03478">
    <property type="entry name" value="Beta-prop_KIB1-4"/>
    <property type="match status" value="1"/>
</dbReference>
<dbReference type="Proteomes" id="UP001054252">
    <property type="component" value="Unassembled WGS sequence"/>
</dbReference>
<dbReference type="InterPro" id="IPR005174">
    <property type="entry name" value="KIB1-4_b-propeller"/>
</dbReference>